<evidence type="ECO:0000313" key="2">
    <source>
        <dbReference type="Proteomes" id="UP000239485"/>
    </source>
</evidence>
<name>A0A2S6IP16_9ACTN</name>
<evidence type="ECO:0000313" key="1">
    <source>
        <dbReference type="EMBL" id="PPK95921.1"/>
    </source>
</evidence>
<dbReference type="EMBL" id="PTJD01000005">
    <property type="protein sequence ID" value="PPK95921.1"/>
    <property type="molecule type" value="Genomic_DNA"/>
</dbReference>
<gene>
    <name evidence="1" type="ORF">CLV92_10515</name>
</gene>
<accession>A0A2S6IP16</accession>
<comment type="caution">
    <text evidence="1">The sequence shown here is derived from an EMBL/GenBank/DDBJ whole genome shotgun (WGS) entry which is preliminary data.</text>
</comment>
<proteinExistence type="predicted"/>
<dbReference type="AlphaFoldDB" id="A0A2S6IP16"/>
<dbReference type="RefSeq" id="WP_146099459.1">
    <property type="nucleotide sequence ID" value="NZ_PTJD01000005.1"/>
</dbReference>
<protein>
    <submittedName>
        <fullName evidence="1">Uncharacterized protein</fullName>
    </submittedName>
</protein>
<dbReference type="Proteomes" id="UP000239485">
    <property type="component" value="Unassembled WGS sequence"/>
</dbReference>
<reference evidence="1 2" key="1">
    <citation type="submission" date="2018-02" db="EMBL/GenBank/DDBJ databases">
        <title>Genomic Encyclopedia of Archaeal and Bacterial Type Strains, Phase II (KMG-II): from individual species to whole genera.</title>
        <authorList>
            <person name="Goeker M."/>
        </authorList>
    </citation>
    <scope>NUCLEOTIDE SEQUENCE [LARGE SCALE GENOMIC DNA]</scope>
    <source>
        <strain evidence="1 2">DSM 22857</strain>
    </source>
</reference>
<sequence length="65" mass="7124">MDGQPGGGCQDPRYRHEHWCAACGTGRVFSIIRCRVVRGVPPCSECGEQRWMDEIDAFIAGVQGA</sequence>
<keyword evidence="2" id="KW-1185">Reference proteome</keyword>
<organism evidence="1 2">
    <name type="scientific">Kineococcus xinjiangensis</name>
    <dbReference type="NCBI Taxonomy" id="512762"/>
    <lineage>
        <taxon>Bacteria</taxon>
        <taxon>Bacillati</taxon>
        <taxon>Actinomycetota</taxon>
        <taxon>Actinomycetes</taxon>
        <taxon>Kineosporiales</taxon>
        <taxon>Kineosporiaceae</taxon>
        <taxon>Kineococcus</taxon>
    </lineage>
</organism>